<dbReference type="Gene3D" id="3.40.630.30">
    <property type="match status" value="1"/>
</dbReference>
<dbReference type="PANTHER" id="PTHR43420">
    <property type="entry name" value="ACETYLTRANSFERASE"/>
    <property type="match status" value="1"/>
</dbReference>
<dbReference type="InterPro" id="IPR006464">
    <property type="entry name" value="AcTrfase_RimI/Ard1"/>
</dbReference>
<protein>
    <submittedName>
        <fullName evidence="6">Ribosomal protein S18-alanine N-acetyltransferase</fullName>
        <ecNumber evidence="6">2.3.1.266</ecNumber>
    </submittedName>
</protein>
<dbReference type="NCBIfam" id="TIGR01575">
    <property type="entry name" value="rimI"/>
    <property type="match status" value="1"/>
</dbReference>
<dbReference type="Proteomes" id="UP001626537">
    <property type="component" value="Chromosome"/>
</dbReference>
<dbReference type="PROSITE" id="PS51186">
    <property type="entry name" value="GNAT"/>
    <property type="match status" value="1"/>
</dbReference>
<gene>
    <name evidence="6" type="primary">rimI</name>
    <name evidence="6" type="ORF">R0135_17355</name>
</gene>
<comment type="similarity">
    <text evidence="1">Belongs to the acetyltransferase family. RimI subfamily.</text>
</comment>
<evidence type="ECO:0000313" key="6">
    <source>
        <dbReference type="EMBL" id="WOJ93525.1"/>
    </source>
</evidence>
<keyword evidence="4 6" id="KW-0012">Acyltransferase</keyword>
<dbReference type="InterPro" id="IPR000182">
    <property type="entry name" value="GNAT_dom"/>
</dbReference>
<evidence type="ECO:0000256" key="4">
    <source>
        <dbReference type="ARBA" id="ARBA00023315"/>
    </source>
</evidence>
<dbReference type="SUPFAM" id="SSF55729">
    <property type="entry name" value="Acyl-CoA N-acyltransferases (Nat)"/>
    <property type="match status" value="1"/>
</dbReference>
<proteinExistence type="inferred from homology"/>
<keyword evidence="6" id="KW-0689">Ribosomal protein</keyword>
<dbReference type="EMBL" id="CP136864">
    <property type="protein sequence ID" value="WOJ93525.1"/>
    <property type="molecule type" value="Genomic_DNA"/>
</dbReference>
<keyword evidence="2" id="KW-0963">Cytoplasm</keyword>
<name>A0ABZ0I4S5_9GAMM</name>
<dbReference type="RefSeq" id="WP_407348171.1">
    <property type="nucleotide sequence ID" value="NZ_CP136864.1"/>
</dbReference>
<dbReference type="Pfam" id="PF00583">
    <property type="entry name" value="Acetyltransf_1"/>
    <property type="match status" value="1"/>
</dbReference>
<evidence type="ECO:0000313" key="7">
    <source>
        <dbReference type="Proteomes" id="UP001626537"/>
    </source>
</evidence>
<dbReference type="PANTHER" id="PTHR43420:SF44">
    <property type="entry name" value="ACETYLTRANSFERASE YPEA"/>
    <property type="match status" value="1"/>
</dbReference>
<reference evidence="6 7" key="1">
    <citation type="submission" date="2023-10" db="EMBL/GenBank/DDBJ databases">
        <title>Two novel species belonging to the OM43/NOR5 clade.</title>
        <authorList>
            <person name="Park M."/>
        </authorList>
    </citation>
    <scope>NUCLEOTIDE SEQUENCE [LARGE SCALE GENOMIC DNA]</scope>
    <source>
        <strain evidence="6 7">IMCC43200</strain>
    </source>
</reference>
<organism evidence="6 7">
    <name type="scientific">Congregibacter variabilis</name>
    <dbReference type="NCBI Taxonomy" id="3081200"/>
    <lineage>
        <taxon>Bacteria</taxon>
        <taxon>Pseudomonadati</taxon>
        <taxon>Pseudomonadota</taxon>
        <taxon>Gammaproteobacteria</taxon>
        <taxon>Cellvibrionales</taxon>
        <taxon>Halieaceae</taxon>
        <taxon>Congregibacter</taxon>
    </lineage>
</organism>
<dbReference type="InterPro" id="IPR050680">
    <property type="entry name" value="YpeA/RimI_acetyltransf"/>
</dbReference>
<evidence type="ECO:0000256" key="2">
    <source>
        <dbReference type="ARBA" id="ARBA00022490"/>
    </source>
</evidence>
<dbReference type="GO" id="GO:0005840">
    <property type="term" value="C:ribosome"/>
    <property type="evidence" value="ECO:0007669"/>
    <property type="project" value="UniProtKB-KW"/>
</dbReference>
<evidence type="ECO:0000259" key="5">
    <source>
        <dbReference type="PROSITE" id="PS51186"/>
    </source>
</evidence>
<evidence type="ECO:0000256" key="3">
    <source>
        <dbReference type="ARBA" id="ARBA00022679"/>
    </source>
</evidence>
<sequence>MSVVIREATLEDIDVILKIDRDCSPVFAKAESYERLMSHPGAVLLAVVAEEVAGFAACSRVLDEATLLNLVVVPEVRSKGVARDLLDALLERLMDLGVSRLLLEVRQSNVIAQSLYVSAGFGHDGQRADYYPGHNGGAAETAILMSRQLGIQNASA</sequence>
<keyword evidence="6" id="KW-0687">Ribonucleoprotein</keyword>
<dbReference type="CDD" id="cd04301">
    <property type="entry name" value="NAT_SF"/>
    <property type="match status" value="1"/>
</dbReference>
<evidence type="ECO:0000256" key="1">
    <source>
        <dbReference type="ARBA" id="ARBA00005395"/>
    </source>
</evidence>
<accession>A0ABZ0I4S5</accession>
<dbReference type="EC" id="2.3.1.266" evidence="6"/>
<dbReference type="InterPro" id="IPR016181">
    <property type="entry name" value="Acyl_CoA_acyltransferase"/>
</dbReference>
<keyword evidence="7" id="KW-1185">Reference proteome</keyword>
<dbReference type="GO" id="GO:0008999">
    <property type="term" value="F:protein-N-terminal-alanine acetyltransferase activity"/>
    <property type="evidence" value="ECO:0007669"/>
    <property type="project" value="UniProtKB-EC"/>
</dbReference>
<feature type="domain" description="N-acetyltransferase" evidence="5">
    <location>
        <begin position="3"/>
        <end position="150"/>
    </location>
</feature>
<keyword evidence="3 6" id="KW-0808">Transferase</keyword>